<feature type="region of interest" description="Disordered" evidence="1">
    <location>
        <begin position="121"/>
        <end position="145"/>
    </location>
</feature>
<dbReference type="Proteomes" id="UP001596270">
    <property type="component" value="Unassembled WGS sequence"/>
</dbReference>
<sequence length="145" mass="15581">MAKLKDDFAIYCCELLAGVGPCTAKRMFGGFGISTSGLNLALVADLGGGEKLWLKADADTRSQFEAAGCERFSYEITRNGEKAAHSLNYYSAPEEAMESPQLMQPWARMALECAVKARAAPRRRAQSATKSIAKPVKKISAGTGK</sequence>
<dbReference type="Pfam" id="PF04993">
    <property type="entry name" value="TfoX_N"/>
    <property type="match status" value="1"/>
</dbReference>
<protein>
    <submittedName>
        <fullName evidence="3">TfoX/Sxy family protein</fullName>
    </submittedName>
</protein>
<organism evidence="3 4">
    <name type="scientific">Polaromonas aquatica</name>
    <dbReference type="NCBI Taxonomy" id="332657"/>
    <lineage>
        <taxon>Bacteria</taxon>
        <taxon>Pseudomonadati</taxon>
        <taxon>Pseudomonadota</taxon>
        <taxon>Betaproteobacteria</taxon>
        <taxon>Burkholderiales</taxon>
        <taxon>Comamonadaceae</taxon>
        <taxon>Polaromonas</taxon>
    </lineage>
</organism>
<dbReference type="EMBL" id="JBHSRS010000001">
    <property type="protein sequence ID" value="MFC6279625.1"/>
    <property type="molecule type" value="Genomic_DNA"/>
</dbReference>
<keyword evidence="4" id="KW-1185">Reference proteome</keyword>
<dbReference type="InterPro" id="IPR007076">
    <property type="entry name" value="TfoX_N"/>
</dbReference>
<evidence type="ECO:0000256" key="1">
    <source>
        <dbReference type="SAM" id="MobiDB-lite"/>
    </source>
</evidence>
<dbReference type="Gene3D" id="3.30.1460.30">
    <property type="entry name" value="YgaC/TfoX-N like chaperone"/>
    <property type="match status" value="1"/>
</dbReference>
<accession>A0ABW1TQT1</accession>
<reference evidence="4" key="1">
    <citation type="journal article" date="2019" name="Int. J. Syst. Evol. Microbiol.">
        <title>The Global Catalogue of Microorganisms (GCM) 10K type strain sequencing project: providing services to taxonomists for standard genome sequencing and annotation.</title>
        <authorList>
            <consortium name="The Broad Institute Genomics Platform"/>
            <consortium name="The Broad Institute Genome Sequencing Center for Infectious Disease"/>
            <person name="Wu L."/>
            <person name="Ma J."/>
        </authorList>
    </citation>
    <scope>NUCLEOTIDE SEQUENCE [LARGE SCALE GENOMIC DNA]</scope>
    <source>
        <strain evidence="4">CCUG 39402</strain>
    </source>
</reference>
<proteinExistence type="predicted"/>
<evidence type="ECO:0000313" key="4">
    <source>
        <dbReference type="Proteomes" id="UP001596270"/>
    </source>
</evidence>
<evidence type="ECO:0000259" key="2">
    <source>
        <dbReference type="Pfam" id="PF04993"/>
    </source>
</evidence>
<gene>
    <name evidence="3" type="ORF">ACFQND_00035</name>
</gene>
<name>A0ABW1TQT1_9BURK</name>
<evidence type="ECO:0000313" key="3">
    <source>
        <dbReference type="EMBL" id="MFC6279625.1"/>
    </source>
</evidence>
<comment type="caution">
    <text evidence="3">The sequence shown here is derived from an EMBL/GenBank/DDBJ whole genome shotgun (WGS) entry which is preliminary data.</text>
</comment>
<dbReference type="RefSeq" id="WP_371434779.1">
    <property type="nucleotide sequence ID" value="NZ_JBHSRS010000001.1"/>
</dbReference>
<feature type="domain" description="TfoX N-terminal" evidence="2">
    <location>
        <begin position="14"/>
        <end position="114"/>
    </location>
</feature>
<dbReference type="SUPFAM" id="SSF159894">
    <property type="entry name" value="YgaC/TfoX-N like"/>
    <property type="match status" value="1"/>
</dbReference>